<evidence type="ECO:0000313" key="3">
    <source>
        <dbReference type="Proteomes" id="UP001139353"/>
    </source>
</evidence>
<protein>
    <submittedName>
        <fullName evidence="2">Uncharacterized protein</fullName>
    </submittedName>
</protein>
<dbReference type="RefSeq" id="WP_275685071.1">
    <property type="nucleotide sequence ID" value="NZ_JAJLJH010000011.1"/>
</dbReference>
<comment type="caution">
    <text evidence="2">The sequence shown here is derived from an EMBL/GenBank/DDBJ whole genome shotgun (WGS) entry which is preliminary data.</text>
</comment>
<keyword evidence="3" id="KW-1185">Reference proteome</keyword>
<evidence type="ECO:0000313" key="2">
    <source>
        <dbReference type="EMBL" id="MCK9689027.1"/>
    </source>
</evidence>
<proteinExistence type="predicted"/>
<accession>A0A9X2C291</accession>
<organism evidence="2 3">
    <name type="scientific">Scleromatobacter humisilvae</name>
    <dbReference type="NCBI Taxonomy" id="2897159"/>
    <lineage>
        <taxon>Bacteria</taxon>
        <taxon>Pseudomonadati</taxon>
        <taxon>Pseudomonadota</taxon>
        <taxon>Betaproteobacteria</taxon>
        <taxon>Burkholderiales</taxon>
        <taxon>Sphaerotilaceae</taxon>
        <taxon>Scleromatobacter</taxon>
    </lineage>
</organism>
<dbReference type="EMBL" id="JAJLJH010000011">
    <property type="protein sequence ID" value="MCK9689027.1"/>
    <property type="molecule type" value="Genomic_DNA"/>
</dbReference>
<dbReference type="Proteomes" id="UP001139353">
    <property type="component" value="Unassembled WGS sequence"/>
</dbReference>
<name>A0A9X2C291_9BURK</name>
<feature type="region of interest" description="Disordered" evidence="1">
    <location>
        <begin position="1"/>
        <end position="22"/>
    </location>
</feature>
<reference evidence="2" key="1">
    <citation type="submission" date="2021-11" db="EMBL/GenBank/DDBJ databases">
        <title>BS-T2-15 a new species belonging to the Comamonadaceae family isolated from the soil of a French oak forest.</title>
        <authorList>
            <person name="Mieszkin S."/>
            <person name="Alain K."/>
        </authorList>
    </citation>
    <scope>NUCLEOTIDE SEQUENCE</scope>
    <source>
        <strain evidence="2">BS-T2-15</strain>
    </source>
</reference>
<sequence>MTPPLITSTPQDGQQSAPPLDDAFLSQFDDAALEQALKTVHWHPKDVGQFLRAAAGL</sequence>
<gene>
    <name evidence="2" type="ORF">LPC04_25210</name>
</gene>
<evidence type="ECO:0000256" key="1">
    <source>
        <dbReference type="SAM" id="MobiDB-lite"/>
    </source>
</evidence>
<dbReference type="AlphaFoldDB" id="A0A9X2C291"/>
<feature type="compositionally biased region" description="Polar residues" evidence="1">
    <location>
        <begin position="1"/>
        <end position="17"/>
    </location>
</feature>